<sequence>MRKSDRVSFKCHYCGGGRDGMTISAGLPSKSLERSRRIVSAKPVSRSKSVNNSFLASVNSTTEQAYKPGPLLTEDDLREELVQLKRQYGLLTKEHGVLKTHLQVATNDLKKRELEIENLLQDPMTMTKAQEQLELNSLKRKVIQYERAMREKSEEILKLLNDKNVINASENRQKLEKLEKDYEKLKYRLGKSVPQAELEAEKSRLAELIESLQHENNELHQILSTFFQDAENGLFAGDNGFQDTELLEKLRQEAAKRKSEVEQYQKALTALIRDKTHRGTGAIPVHKSLPKQTEPNQQEGKLSKSEKPSVKTIHRGSLVKPPNIPSEKNRKIPSKAVESLAGYKPVKNDSKARKESKGAASKKGLKNDEQESNVKNDPKELLKSNGNHFRKKADSVDETSLGSYVTNNDFDNESNIQAIAHEFHDKVADLDEHARYELQEMEETAETLITAMRCQLLREEMLNTRVMSF</sequence>
<evidence type="ECO:0000313" key="1">
    <source>
        <dbReference type="Proteomes" id="UP000887576"/>
    </source>
</evidence>
<dbReference type="WBParaSite" id="JU765_v2.g16340.t1">
    <property type="protein sequence ID" value="JU765_v2.g16340.t1"/>
    <property type="gene ID" value="JU765_v2.g16340"/>
</dbReference>
<accession>A0AC34QHB2</accession>
<reference evidence="2" key="1">
    <citation type="submission" date="2022-11" db="UniProtKB">
        <authorList>
            <consortium name="WormBaseParasite"/>
        </authorList>
    </citation>
    <scope>IDENTIFICATION</scope>
</reference>
<protein>
    <submittedName>
        <fullName evidence="2">Uncharacterized protein</fullName>
    </submittedName>
</protein>
<organism evidence="1 2">
    <name type="scientific">Panagrolaimus sp. JU765</name>
    <dbReference type="NCBI Taxonomy" id="591449"/>
    <lineage>
        <taxon>Eukaryota</taxon>
        <taxon>Metazoa</taxon>
        <taxon>Ecdysozoa</taxon>
        <taxon>Nematoda</taxon>
        <taxon>Chromadorea</taxon>
        <taxon>Rhabditida</taxon>
        <taxon>Tylenchina</taxon>
        <taxon>Panagrolaimomorpha</taxon>
        <taxon>Panagrolaimoidea</taxon>
        <taxon>Panagrolaimidae</taxon>
        <taxon>Panagrolaimus</taxon>
    </lineage>
</organism>
<proteinExistence type="predicted"/>
<dbReference type="Proteomes" id="UP000887576">
    <property type="component" value="Unplaced"/>
</dbReference>
<evidence type="ECO:0000313" key="2">
    <source>
        <dbReference type="WBParaSite" id="JU765_v2.g16340.t1"/>
    </source>
</evidence>
<name>A0AC34QHB2_9BILA</name>